<name>A0A9D4KLL9_DREPO</name>
<protein>
    <submittedName>
        <fullName evidence="1">Uncharacterized protein</fullName>
    </submittedName>
</protein>
<organism evidence="1 2">
    <name type="scientific">Dreissena polymorpha</name>
    <name type="common">Zebra mussel</name>
    <name type="synonym">Mytilus polymorpha</name>
    <dbReference type="NCBI Taxonomy" id="45954"/>
    <lineage>
        <taxon>Eukaryota</taxon>
        <taxon>Metazoa</taxon>
        <taxon>Spiralia</taxon>
        <taxon>Lophotrochozoa</taxon>
        <taxon>Mollusca</taxon>
        <taxon>Bivalvia</taxon>
        <taxon>Autobranchia</taxon>
        <taxon>Heteroconchia</taxon>
        <taxon>Euheterodonta</taxon>
        <taxon>Imparidentia</taxon>
        <taxon>Neoheterodontei</taxon>
        <taxon>Myida</taxon>
        <taxon>Dreissenoidea</taxon>
        <taxon>Dreissenidae</taxon>
        <taxon>Dreissena</taxon>
    </lineage>
</organism>
<evidence type="ECO:0000313" key="1">
    <source>
        <dbReference type="EMBL" id="KAH3842180.1"/>
    </source>
</evidence>
<dbReference type="EMBL" id="JAIWYP010000004">
    <property type="protein sequence ID" value="KAH3842180.1"/>
    <property type="molecule type" value="Genomic_DNA"/>
</dbReference>
<proteinExistence type="predicted"/>
<keyword evidence="2" id="KW-1185">Reference proteome</keyword>
<reference evidence="1" key="2">
    <citation type="submission" date="2020-11" db="EMBL/GenBank/DDBJ databases">
        <authorList>
            <person name="McCartney M.A."/>
            <person name="Auch B."/>
            <person name="Kono T."/>
            <person name="Mallez S."/>
            <person name="Becker A."/>
            <person name="Gohl D.M."/>
            <person name="Silverstein K.A.T."/>
            <person name="Koren S."/>
            <person name="Bechman K.B."/>
            <person name="Herman A."/>
            <person name="Abrahante J.E."/>
            <person name="Garbe J."/>
        </authorList>
    </citation>
    <scope>NUCLEOTIDE SEQUENCE</scope>
    <source>
        <strain evidence="1">Duluth1</strain>
        <tissue evidence="1">Whole animal</tissue>
    </source>
</reference>
<dbReference type="AlphaFoldDB" id="A0A9D4KLL9"/>
<dbReference type="Proteomes" id="UP000828390">
    <property type="component" value="Unassembled WGS sequence"/>
</dbReference>
<sequence>MKLSQNICFNDALDEFENGSGLLKNMAAKELGIYLYKAIISGFPANLEIRKSLEKDFHFFQSGKSQGIWGKFLKSGKN</sequence>
<evidence type="ECO:0000313" key="2">
    <source>
        <dbReference type="Proteomes" id="UP000828390"/>
    </source>
</evidence>
<gene>
    <name evidence="1" type="ORF">DPMN_115675</name>
</gene>
<comment type="caution">
    <text evidence="1">The sequence shown here is derived from an EMBL/GenBank/DDBJ whole genome shotgun (WGS) entry which is preliminary data.</text>
</comment>
<reference evidence="1" key="1">
    <citation type="journal article" date="2019" name="bioRxiv">
        <title>The Genome of the Zebra Mussel, Dreissena polymorpha: A Resource for Invasive Species Research.</title>
        <authorList>
            <person name="McCartney M.A."/>
            <person name="Auch B."/>
            <person name="Kono T."/>
            <person name="Mallez S."/>
            <person name="Zhang Y."/>
            <person name="Obille A."/>
            <person name="Becker A."/>
            <person name="Abrahante J.E."/>
            <person name="Garbe J."/>
            <person name="Badalamenti J.P."/>
            <person name="Herman A."/>
            <person name="Mangelson H."/>
            <person name="Liachko I."/>
            <person name="Sullivan S."/>
            <person name="Sone E.D."/>
            <person name="Koren S."/>
            <person name="Silverstein K.A.T."/>
            <person name="Beckman K.B."/>
            <person name="Gohl D.M."/>
        </authorList>
    </citation>
    <scope>NUCLEOTIDE SEQUENCE</scope>
    <source>
        <strain evidence="1">Duluth1</strain>
        <tissue evidence="1">Whole animal</tissue>
    </source>
</reference>
<accession>A0A9D4KLL9</accession>